<feature type="domain" description="ORC5 lid" evidence="10">
    <location>
        <begin position="266"/>
        <end position="318"/>
    </location>
</feature>
<evidence type="ECO:0000259" key="10">
    <source>
        <dbReference type="Pfam" id="PF21639"/>
    </source>
</evidence>
<evidence type="ECO:0008006" key="13">
    <source>
        <dbReference type="Google" id="ProtNLM"/>
    </source>
</evidence>
<evidence type="ECO:0000256" key="5">
    <source>
        <dbReference type="ARBA" id="ARBA00022840"/>
    </source>
</evidence>
<feature type="domain" description="Origin recognition complex subunit 5 C-terminal" evidence="9">
    <location>
        <begin position="372"/>
        <end position="529"/>
    </location>
</feature>
<dbReference type="Proteomes" id="UP000594263">
    <property type="component" value="Unplaced"/>
</dbReference>
<dbReference type="EnsemblPlants" id="Kaladp0037s0174.1.v1.1">
    <property type="protein sequence ID" value="Kaladp0037s0174.1.v1.1"/>
    <property type="gene ID" value="Kaladp0037s0174.v1.1"/>
</dbReference>
<keyword evidence="5" id="KW-0067">ATP-binding</keyword>
<evidence type="ECO:0000256" key="2">
    <source>
        <dbReference type="ARBA" id="ARBA00006269"/>
    </source>
</evidence>
<name>A0A7N0THP3_KALFE</name>
<evidence type="ECO:0000256" key="7">
    <source>
        <dbReference type="SAM" id="MobiDB-lite"/>
    </source>
</evidence>
<dbReference type="FunFam" id="3.40.50.300:FF:002310">
    <property type="entry name" value="Origin of replication complex subunit 5"/>
    <property type="match status" value="1"/>
</dbReference>
<evidence type="ECO:0000313" key="12">
    <source>
        <dbReference type="Proteomes" id="UP000594263"/>
    </source>
</evidence>
<organism evidence="11 12">
    <name type="scientific">Kalanchoe fedtschenkoi</name>
    <name type="common">Lavender scallops</name>
    <name type="synonym">South American air plant</name>
    <dbReference type="NCBI Taxonomy" id="63787"/>
    <lineage>
        <taxon>Eukaryota</taxon>
        <taxon>Viridiplantae</taxon>
        <taxon>Streptophyta</taxon>
        <taxon>Embryophyta</taxon>
        <taxon>Tracheophyta</taxon>
        <taxon>Spermatophyta</taxon>
        <taxon>Magnoliopsida</taxon>
        <taxon>eudicotyledons</taxon>
        <taxon>Gunneridae</taxon>
        <taxon>Pentapetalae</taxon>
        <taxon>Saxifragales</taxon>
        <taxon>Crassulaceae</taxon>
        <taxon>Kalanchoe</taxon>
    </lineage>
</organism>
<feature type="domain" description="Orc1-like AAA ATPase" evidence="8">
    <location>
        <begin position="52"/>
        <end position="208"/>
    </location>
</feature>
<dbReference type="Pfam" id="PF13191">
    <property type="entry name" value="AAA_16"/>
    <property type="match status" value="1"/>
</dbReference>
<evidence type="ECO:0000256" key="1">
    <source>
        <dbReference type="ARBA" id="ARBA00004123"/>
    </source>
</evidence>
<keyword evidence="3" id="KW-0235">DNA replication</keyword>
<protein>
    <recommendedName>
        <fullName evidence="13">Origin recognition complex subunit 5</fullName>
    </recommendedName>
</protein>
<dbReference type="Pfam" id="PF21639">
    <property type="entry name" value="ORC5_lid"/>
    <property type="match status" value="1"/>
</dbReference>
<dbReference type="PANTHER" id="PTHR12705:SF0">
    <property type="entry name" value="ORIGIN RECOGNITION COMPLEX SUBUNIT 5"/>
    <property type="match status" value="1"/>
</dbReference>
<dbReference type="GO" id="GO:0003688">
    <property type="term" value="F:DNA replication origin binding"/>
    <property type="evidence" value="ECO:0007669"/>
    <property type="project" value="TreeGrafter"/>
</dbReference>
<dbReference type="PANTHER" id="PTHR12705">
    <property type="entry name" value="ORIGIN RECOGNITION COMPLEX SUBUNIT 5"/>
    <property type="match status" value="1"/>
</dbReference>
<accession>A0A7N0THP3</accession>
<reference evidence="11" key="1">
    <citation type="submission" date="2021-01" db="UniProtKB">
        <authorList>
            <consortium name="EnsemblPlants"/>
        </authorList>
    </citation>
    <scope>IDENTIFICATION</scope>
</reference>
<evidence type="ECO:0000313" key="11">
    <source>
        <dbReference type="EnsemblPlants" id="Kaladp0037s0174.1.v1.1"/>
    </source>
</evidence>
<evidence type="ECO:0000256" key="3">
    <source>
        <dbReference type="ARBA" id="ARBA00022705"/>
    </source>
</evidence>
<keyword evidence="6" id="KW-0539">Nucleus</keyword>
<dbReference type="InterPro" id="IPR020796">
    <property type="entry name" value="ORC5"/>
</dbReference>
<dbReference type="Gene3D" id="3.40.50.300">
    <property type="entry name" value="P-loop containing nucleotide triphosphate hydrolases"/>
    <property type="match status" value="1"/>
</dbReference>
<evidence type="ECO:0000256" key="4">
    <source>
        <dbReference type="ARBA" id="ARBA00022741"/>
    </source>
</evidence>
<dbReference type="SUPFAM" id="SSF52540">
    <property type="entry name" value="P-loop containing nucleoside triphosphate hydrolases"/>
    <property type="match status" value="1"/>
</dbReference>
<feature type="region of interest" description="Disordered" evidence="7">
    <location>
        <begin position="396"/>
        <end position="420"/>
    </location>
</feature>
<sequence length="532" mass="60098">MDTQKSPRRTTRLSASSTNHPEAAVVYNSHLTLDDLVFGDETISSDELLATLAGRRRQTLELLCHIGPLNSPMLPLFVYGGAATGKTSTVLQVFKHLNRPFVYSSCRTCYNPKILFESVLNQLMLHTRSSTNRYSSFKRCEKPSDFVNFLKEALVTVVKNLKENLSKKGSKKSGEHAKGSMVYLIFDNLELVREWDKSSTMLSFLFRLYHILNMTEVGVIFVSNASPDVYYSNAGSMDLFPLHFPDYSEDELRTIFMKSQGNSKLYSSFLGIVLKPYSRVTRRIDELSTAFLPLFQKYCEPLKDSGTALNEELKRKLFTHLQPHISSSLNEVFHAPTHSGGNFLMDKEKLRRKNSSKRLGATERVDEMDFHMSASAKYLLISAFLASRNPATLDASLFDSTGGTDSRKKRRKMSEKTKEMKENAEQELLLKGPGTFPLERLLAIFQCITSMSEDSLNEDQDEDIGFEVGGDSRLMADVLLQLSSLCNANFISKGGSCPLESSTRYRSLVSEDMTLKVARSLNFPLSKYLYRR</sequence>
<keyword evidence="12" id="KW-1185">Reference proteome</keyword>
<dbReference type="Gramene" id="Kaladp0037s0174.1.v1.1">
    <property type="protein sequence ID" value="Kaladp0037s0174.1.v1.1"/>
    <property type="gene ID" value="Kaladp0037s0174.v1.1"/>
</dbReference>
<dbReference type="Pfam" id="PF14630">
    <property type="entry name" value="ORC5_C"/>
    <property type="match status" value="1"/>
</dbReference>
<dbReference type="GO" id="GO:0005664">
    <property type="term" value="C:nuclear origin of replication recognition complex"/>
    <property type="evidence" value="ECO:0007669"/>
    <property type="project" value="TreeGrafter"/>
</dbReference>
<dbReference type="InterPro" id="IPR047088">
    <property type="entry name" value="ORC5_C"/>
</dbReference>
<comment type="similarity">
    <text evidence="2">Belongs to the ORC5 family.</text>
</comment>
<keyword evidence="4" id="KW-0547">Nucleotide-binding</keyword>
<evidence type="ECO:0000256" key="6">
    <source>
        <dbReference type="ARBA" id="ARBA00023242"/>
    </source>
</evidence>
<evidence type="ECO:0000259" key="9">
    <source>
        <dbReference type="Pfam" id="PF14630"/>
    </source>
</evidence>
<dbReference type="AlphaFoldDB" id="A0A7N0THP3"/>
<dbReference type="InterPro" id="IPR048866">
    <property type="entry name" value="ORC5_lid"/>
</dbReference>
<dbReference type="InterPro" id="IPR041664">
    <property type="entry name" value="AAA_16"/>
</dbReference>
<dbReference type="OMA" id="QLRRWHG"/>
<dbReference type="GO" id="GO:0006270">
    <property type="term" value="P:DNA replication initiation"/>
    <property type="evidence" value="ECO:0007669"/>
    <property type="project" value="TreeGrafter"/>
</dbReference>
<evidence type="ECO:0000259" key="8">
    <source>
        <dbReference type="Pfam" id="PF13191"/>
    </source>
</evidence>
<proteinExistence type="inferred from homology"/>
<dbReference type="InterPro" id="IPR027417">
    <property type="entry name" value="P-loop_NTPase"/>
</dbReference>
<comment type="subcellular location">
    <subcellularLocation>
        <location evidence="1">Nucleus</location>
    </subcellularLocation>
</comment>